<evidence type="ECO:0000313" key="2">
    <source>
        <dbReference type="Proteomes" id="UP001066276"/>
    </source>
</evidence>
<protein>
    <submittedName>
        <fullName evidence="1">Uncharacterized protein</fullName>
    </submittedName>
</protein>
<reference evidence="1" key="1">
    <citation type="journal article" date="2022" name="bioRxiv">
        <title>Sequencing and chromosome-scale assembly of the giantPleurodeles waltlgenome.</title>
        <authorList>
            <person name="Brown T."/>
            <person name="Elewa A."/>
            <person name="Iarovenko S."/>
            <person name="Subramanian E."/>
            <person name="Araus A.J."/>
            <person name="Petzold A."/>
            <person name="Susuki M."/>
            <person name="Suzuki K.-i.T."/>
            <person name="Hayashi T."/>
            <person name="Toyoda A."/>
            <person name="Oliveira C."/>
            <person name="Osipova E."/>
            <person name="Leigh N.D."/>
            <person name="Simon A."/>
            <person name="Yun M.H."/>
        </authorList>
    </citation>
    <scope>NUCLEOTIDE SEQUENCE</scope>
    <source>
        <strain evidence="1">20211129_DDA</strain>
        <tissue evidence="1">Liver</tissue>
    </source>
</reference>
<proteinExistence type="predicted"/>
<keyword evidence="2" id="KW-1185">Reference proteome</keyword>
<sequence length="90" mass="10375">MELGDSRALRIARKRHQKRVSERCTIFATATETEVDFQELLPELRSHIKENMGFPDEDAASSFKDPIFRQFKKSPITGLLIHDDVLQAVF</sequence>
<organism evidence="1 2">
    <name type="scientific">Pleurodeles waltl</name>
    <name type="common">Iberian ribbed newt</name>
    <dbReference type="NCBI Taxonomy" id="8319"/>
    <lineage>
        <taxon>Eukaryota</taxon>
        <taxon>Metazoa</taxon>
        <taxon>Chordata</taxon>
        <taxon>Craniata</taxon>
        <taxon>Vertebrata</taxon>
        <taxon>Euteleostomi</taxon>
        <taxon>Amphibia</taxon>
        <taxon>Batrachia</taxon>
        <taxon>Caudata</taxon>
        <taxon>Salamandroidea</taxon>
        <taxon>Salamandridae</taxon>
        <taxon>Pleurodelinae</taxon>
        <taxon>Pleurodeles</taxon>
    </lineage>
</organism>
<dbReference type="Proteomes" id="UP001066276">
    <property type="component" value="Chromosome 2_2"/>
</dbReference>
<evidence type="ECO:0000313" key="1">
    <source>
        <dbReference type="EMBL" id="KAJ1194803.1"/>
    </source>
</evidence>
<comment type="caution">
    <text evidence="1">The sequence shown here is derived from an EMBL/GenBank/DDBJ whole genome shotgun (WGS) entry which is preliminary data.</text>
</comment>
<gene>
    <name evidence="1" type="ORF">NDU88_004089</name>
</gene>
<dbReference type="AlphaFoldDB" id="A0AAV7V0V7"/>
<dbReference type="EMBL" id="JANPWB010000004">
    <property type="protein sequence ID" value="KAJ1194803.1"/>
    <property type="molecule type" value="Genomic_DNA"/>
</dbReference>
<accession>A0AAV7V0V7</accession>
<name>A0AAV7V0V7_PLEWA</name>